<evidence type="ECO:0000313" key="3">
    <source>
        <dbReference type="Proteomes" id="UP000179241"/>
    </source>
</evidence>
<feature type="transmembrane region" description="Helical" evidence="1">
    <location>
        <begin position="7"/>
        <end position="25"/>
    </location>
</feature>
<comment type="caution">
    <text evidence="2">The sequence shown here is derived from an EMBL/GenBank/DDBJ whole genome shotgun (WGS) entry which is preliminary data.</text>
</comment>
<sequence length="104" mass="12157">MKKWQKYWLYFLIAYSLLHLTRDILQDFGVSTFLSTVLVKETYTPTPITNSVLYASSNTYLIAITEILISIICLKRKYFGKIGFLSIFIAGASVLTWSIYWFFF</sequence>
<dbReference type="AlphaFoldDB" id="A0A1F8CM92"/>
<keyword evidence="1" id="KW-0812">Transmembrane</keyword>
<dbReference type="Proteomes" id="UP000179241">
    <property type="component" value="Unassembled WGS sequence"/>
</dbReference>
<dbReference type="EMBL" id="MGHU01000024">
    <property type="protein sequence ID" value="OGM77331.1"/>
    <property type="molecule type" value="Genomic_DNA"/>
</dbReference>
<accession>A0A1F8CM92</accession>
<proteinExistence type="predicted"/>
<protein>
    <submittedName>
        <fullName evidence="2">Uncharacterized protein</fullName>
    </submittedName>
</protein>
<keyword evidence="1" id="KW-1133">Transmembrane helix</keyword>
<keyword evidence="1" id="KW-0472">Membrane</keyword>
<feature type="transmembrane region" description="Helical" evidence="1">
    <location>
        <begin position="52"/>
        <end position="72"/>
    </location>
</feature>
<reference evidence="2 3" key="1">
    <citation type="journal article" date="2016" name="Nat. Commun.">
        <title>Thousands of microbial genomes shed light on interconnected biogeochemical processes in an aquifer system.</title>
        <authorList>
            <person name="Anantharaman K."/>
            <person name="Brown C.T."/>
            <person name="Hug L.A."/>
            <person name="Sharon I."/>
            <person name="Castelle C.J."/>
            <person name="Probst A.J."/>
            <person name="Thomas B.C."/>
            <person name="Singh A."/>
            <person name="Wilkins M.J."/>
            <person name="Karaoz U."/>
            <person name="Brodie E.L."/>
            <person name="Williams K.H."/>
            <person name="Hubbard S.S."/>
            <person name="Banfield J.F."/>
        </authorList>
    </citation>
    <scope>NUCLEOTIDE SEQUENCE [LARGE SCALE GENOMIC DNA]</scope>
</reference>
<feature type="transmembrane region" description="Helical" evidence="1">
    <location>
        <begin position="84"/>
        <end position="103"/>
    </location>
</feature>
<evidence type="ECO:0000313" key="2">
    <source>
        <dbReference type="EMBL" id="OGM77331.1"/>
    </source>
</evidence>
<evidence type="ECO:0000256" key="1">
    <source>
        <dbReference type="SAM" id="Phobius"/>
    </source>
</evidence>
<gene>
    <name evidence="2" type="ORF">A2188_01115</name>
</gene>
<organism evidence="2 3">
    <name type="scientific">Candidatus Woesebacteria bacterium RIFOXYA1_FULL_43_9</name>
    <dbReference type="NCBI Taxonomy" id="1802534"/>
    <lineage>
        <taxon>Bacteria</taxon>
        <taxon>Candidatus Woeseibacteriota</taxon>
    </lineage>
</organism>
<name>A0A1F8CM92_9BACT</name>